<dbReference type="InterPro" id="IPR011009">
    <property type="entry name" value="Kinase-like_dom_sf"/>
</dbReference>
<evidence type="ECO:0000256" key="12">
    <source>
        <dbReference type="PIRSR" id="PIRSR000615-3"/>
    </source>
</evidence>
<reference evidence="17 18" key="1">
    <citation type="submission" date="2011-07" db="EMBL/GenBank/DDBJ databases">
        <authorList>
            <person name="Coyne R."/>
            <person name="Brami D."/>
            <person name="Johnson J."/>
            <person name="Hostetler J."/>
            <person name="Hannick L."/>
            <person name="Clark T."/>
            <person name="Cassidy-Hanley D."/>
            <person name="Inman J."/>
        </authorList>
    </citation>
    <scope>NUCLEOTIDE SEQUENCE [LARGE SCALE GENOMIC DNA]</scope>
    <source>
        <strain evidence="17 18">G5</strain>
    </source>
</reference>
<dbReference type="eggNOG" id="KOG0589">
    <property type="taxonomic scope" value="Eukaryota"/>
</dbReference>
<feature type="binding site" evidence="13">
    <location>
        <position position="37"/>
    </location>
    <ligand>
        <name>ATP</name>
        <dbReference type="ChEBI" id="CHEBI:30616"/>
    </ligand>
</feature>
<feature type="binding site" evidence="12">
    <location>
        <position position="153"/>
    </location>
    <ligand>
        <name>Mg(2+)</name>
        <dbReference type="ChEBI" id="CHEBI:18420"/>
    </ligand>
</feature>
<dbReference type="GO" id="GO:0005524">
    <property type="term" value="F:ATP binding"/>
    <property type="evidence" value="ECO:0007669"/>
    <property type="project" value="UniProtKB-UniRule"/>
</dbReference>
<keyword evidence="12" id="KW-0460">Magnesium</keyword>
<accession>G0QM22</accession>
<evidence type="ECO:0000259" key="16">
    <source>
        <dbReference type="PROSITE" id="PS50011"/>
    </source>
</evidence>
<feature type="non-terminal residue" evidence="17">
    <location>
        <position position="342"/>
    </location>
</feature>
<feature type="active site" description="Proton acceptor" evidence="11">
    <location>
        <position position="135"/>
    </location>
</feature>
<dbReference type="AlphaFoldDB" id="G0QM22"/>
<dbReference type="PANTHER" id="PTHR44899">
    <property type="entry name" value="CAMK FAMILY PROTEIN KINASE"/>
    <property type="match status" value="1"/>
</dbReference>
<evidence type="ECO:0000256" key="7">
    <source>
        <dbReference type="ARBA" id="ARBA00022777"/>
    </source>
</evidence>
<evidence type="ECO:0000256" key="5">
    <source>
        <dbReference type="ARBA" id="ARBA00022679"/>
    </source>
</evidence>
<feature type="binding site" evidence="12">
    <location>
        <position position="140"/>
    </location>
    <ligand>
        <name>Mg(2+)</name>
        <dbReference type="ChEBI" id="CHEBI:18420"/>
    </ligand>
</feature>
<feature type="region of interest" description="Disordered" evidence="15">
    <location>
        <begin position="298"/>
        <end position="329"/>
    </location>
</feature>
<dbReference type="PIRSF" id="PIRSF000615">
    <property type="entry name" value="TyrPK_CSF1-R"/>
    <property type="match status" value="1"/>
</dbReference>
<dbReference type="SMART" id="SM00220">
    <property type="entry name" value="S_TKc"/>
    <property type="match status" value="1"/>
</dbReference>
<dbReference type="InterPro" id="IPR017441">
    <property type="entry name" value="Protein_kinase_ATP_BS"/>
</dbReference>
<evidence type="ECO:0000256" key="4">
    <source>
        <dbReference type="ARBA" id="ARBA00022527"/>
    </source>
</evidence>
<protein>
    <recommendedName>
        <fullName evidence="3">non-specific serine/threonine protein kinase</fullName>
        <ecNumber evidence="3">2.7.11.1</ecNumber>
    </recommendedName>
</protein>
<comment type="subunit">
    <text evidence="2">Monomer.</text>
</comment>
<dbReference type="Proteomes" id="UP000008983">
    <property type="component" value="Unassembled WGS sequence"/>
</dbReference>
<dbReference type="FunFam" id="3.30.200.20:FF:000097">
    <property type="entry name" value="Probable serine/threonine-protein kinase nek1"/>
    <property type="match status" value="1"/>
</dbReference>
<dbReference type="FunFam" id="1.10.510.10:FF:000571">
    <property type="entry name" value="Maternal embryonic leucine zipper kinase"/>
    <property type="match status" value="1"/>
</dbReference>
<sequence>MKQKQIEYKKIKLLGEGSFGKAFLVQRTIDNQNCVIKQINISHMTDQEKQNAYKEARILSQLSHQNIITYHESYKTKNGSLCIVMDYAECGDISQKIKEVKNNKQNISENQILDYITQICCGLNYIHQKNIIHRDIKAQNIFLTKNQMIKIADFGISKVLSNSDEKAKTIIGSPYYLAPELIENRPYTTKVDIWGLGILIYELCALKPPFESENMHALVMKIIRGNYNPIPNQYSQELKKLLAEILNVDPLKRPTAQQILEKDNIKNIDQFSNFDQNQINKEQNNINQCKNKEQIKNKNINDNDNTNNNNNKNNNNNNNNNNQQQQQYQQYQYQQFTLKKSW</sequence>
<dbReference type="GO" id="GO:0046872">
    <property type="term" value="F:metal ion binding"/>
    <property type="evidence" value="ECO:0007669"/>
    <property type="project" value="UniProtKB-KW"/>
</dbReference>
<dbReference type="STRING" id="857967.G0QM22"/>
<evidence type="ECO:0000256" key="9">
    <source>
        <dbReference type="ARBA" id="ARBA00047899"/>
    </source>
</evidence>
<dbReference type="Pfam" id="PF00069">
    <property type="entry name" value="Pkinase"/>
    <property type="match status" value="1"/>
</dbReference>
<dbReference type="GO" id="GO:0004674">
    <property type="term" value="F:protein serine/threonine kinase activity"/>
    <property type="evidence" value="ECO:0007669"/>
    <property type="project" value="UniProtKB-KW"/>
</dbReference>
<feature type="compositionally biased region" description="Low complexity" evidence="15">
    <location>
        <begin position="302"/>
        <end position="329"/>
    </location>
</feature>
<dbReference type="Gene3D" id="3.30.200.20">
    <property type="entry name" value="Phosphorylase Kinase, domain 1"/>
    <property type="match status" value="1"/>
</dbReference>
<dbReference type="InParanoid" id="G0QM22"/>
<dbReference type="RefSeq" id="XP_004037717.1">
    <property type="nucleotide sequence ID" value="XM_004037669.1"/>
</dbReference>
<evidence type="ECO:0000256" key="15">
    <source>
        <dbReference type="SAM" id="MobiDB-lite"/>
    </source>
</evidence>
<dbReference type="PANTHER" id="PTHR44899:SF3">
    <property type="entry name" value="SERINE_THREONINE-PROTEIN KINASE NEK1"/>
    <property type="match status" value="1"/>
</dbReference>
<comment type="catalytic activity">
    <reaction evidence="9">
        <text>L-threonyl-[protein] + ATP = O-phospho-L-threonyl-[protein] + ADP + H(+)</text>
        <dbReference type="Rhea" id="RHEA:46608"/>
        <dbReference type="Rhea" id="RHEA-COMP:11060"/>
        <dbReference type="Rhea" id="RHEA-COMP:11605"/>
        <dbReference type="ChEBI" id="CHEBI:15378"/>
        <dbReference type="ChEBI" id="CHEBI:30013"/>
        <dbReference type="ChEBI" id="CHEBI:30616"/>
        <dbReference type="ChEBI" id="CHEBI:61977"/>
        <dbReference type="ChEBI" id="CHEBI:456216"/>
        <dbReference type="EC" id="2.7.11.1"/>
    </reaction>
</comment>
<evidence type="ECO:0000313" key="18">
    <source>
        <dbReference type="Proteomes" id="UP000008983"/>
    </source>
</evidence>
<keyword evidence="7 17" id="KW-0418">Kinase</keyword>
<evidence type="ECO:0000256" key="6">
    <source>
        <dbReference type="ARBA" id="ARBA00022741"/>
    </source>
</evidence>
<evidence type="ECO:0000256" key="2">
    <source>
        <dbReference type="ARBA" id="ARBA00011245"/>
    </source>
</evidence>
<dbReference type="EC" id="2.7.11.1" evidence="3"/>
<evidence type="ECO:0000256" key="8">
    <source>
        <dbReference type="ARBA" id="ARBA00022840"/>
    </source>
</evidence>
<dbReference type="SUPFAM" id="SSF56112">
    <property type="entry name" value="Protein kinase-like (PK-like)"/>
    <property type="match status" value="1"/>
</dbReference>
<organism evidence="17 18">
    <name type="scientific">Ichthyophthirius multifiliis</name>
    <name type="common">White spot disease agent</name>
    <name type="synonym">Ich</name>
    <dbReference type="NCBI Taxonomy" id="5932"/>
    <lineage>
        <taxon>Eukaryota</taxon>
        <taxon>Sar</taxon>
        <taxon>Alveolata</taxon>
        <taxon>Ciliophora</taxon>
        <taxon>Intramacronucleata</taxon>
        <taxon>Oligohymenophorea</taxon>
        <taxon>Hymenostomatida</taxon>
        <taxon>Ophryoglenina</taxon>
        <taxon>Ichthyophthirius</taxon>
    </lineage>
</organism>
<comment type="similarity">
    <text evidence="1">Belongs to the protein kinase superfamily. NEK Ser/Thr protein kinase family. NIMA subfamily.</text>
</comment>
<name>G0QM22_ICHMU</name>
<dbReference type="GO" id="GO:0106310">
    <property type="term" value="F:protein serine kinase activity"/>
    <property type="evidence" value="ECO:0007669"/>
    <property type="project" value="RHEA"/>
</dbReference>
<evidence type="ECO:0000256" key="3">
    <source>
        <dbReference type="ARBA" id="ARBA00012513"/>
    </source>
</evidence>
<evidence type="ECO:0000256" key="14">
    <source>
        <dbReference type="RuleBase" id="RU000304"/>
    </source>
</evidence>
<keyword evidence="5 17" id="KW-0808">Transferase</keyword>
<feature type="domain" description="Protein kinase" evidence="16">
    <location>
        <begin position="8"/>
        <end position="265"/>
    </location>
</feature>
<keyword evidence="8 13" id="KW-0067">ATP-binding</keyword>
<gene>
    <name evidence="17" type="ORF">IMG5_041930</name>
</gene>
<dbReference type="OrthoDB" id="248923at2759"/>
<comment type="catalytic activity">
    <reaction evidence="10">
        <text>L-seryl-[protein] + ATP = O-phospho-L-seryl-[protein] + ADP + H(+)</text>
        <dbReference type="Rhea" id="RHEA:17989"/>
        <dbReference type="Rhea" id="RHEA-COMP:9863"/>
        <dbReference type="Rhea" id="RHEA-COMP:11604"/>
        <dbReference type="ChEBI" id="CHEBI:15378"/>
        <dbReference type="ChEBI" id="CHEBI:29999"/>
        <dbReference type="ChEBI" id="CHEBI:30616"/>
        <dbReference type="ChEBI" id="CHEBI:83421"/>
        <dbReference type="ChEBI" id="CHEBI:456216"/>
        <dbReference type="EC" id="2.7.11.1"/>
    </reaction>
</comment>
<proteinExistence type="inferred from homology"/>
<dbReference type="PROSITE" id="PS50011">
    <property type="entry name" value="PROTEIN_KINASE_DOM"/>
    <property type="match status" value="1"/>
</dbReference>
<dbReference type="OMA" id="ANRYRVV"/>
<keyword evidence="4 14" id="KW-0723">Serine/threonine-protein kinase</keyword>
<keyword evidence="12" id="KW-0479">Metal-binding</keyword>
<evidence type="ECO:0000256" key="13">
    <source>
        <dbReference type="PROSITE-ProRule" id="PRU10141"/>
    </source>
</evidence>
<keyword evidence="18" id="KW-1185">Reference proteome</keyword>
<dbReference type="EMBL" id="GL983359">
    <property type="protein sequence ID" value="EGR33731.1"/>
    <property type="molecule type" value="Genomic_DNA"/>
</dbReference>
<evidence type="ECO:0000313" key="17">
    <source>
        <dbReference type="EMBL" id="EGR33731.1"/>
    </source>
</evidence>
<dbReference type="InterPro" id="IPR051131">
    <property type="entry name" value="NEK_Ser/Thr_kinase_NIMA"/>
</dbReference>
<dbReference type="PROSITE" id="PS00107">
    <property type="entry name" value="PROTEIN_KINASE_ATP"/>
    <property type="match status" value="1"/>
</dbReference>
<dbReference type="CDD" id="cd08215">
    <property type="entry name" value="STKc_Nek"/>
    <property type="match status" value="1"/>
</dbReference>
<dbReference type="InterPro" id="IPR008271">
    <property type="entry name" value="Ser/Thr_kinase_AS"/>
</dbReference>
<evidence type="ECO:0000256" key="1">
    <source>
        <dbReference type="ARBA" id="ARBA00010886"/>
    </source>
</evidence>
<dbReference type="InterPro" id="IPR000719">
    <property type="entry name" value="Prot_kinase_dom"/>
</dbReference>
<evidence type="ECO:0000256" key="11">
    <source>
        <dbReference type="PIRSR" id="PIRSR000615-1"/>
    </source>
</evidence>
<evidence type="ECO:0000256" key="10">
    <source>
        <dbReference type="ARBA" id="ARBA00048679"/>
    </source>
</evidence>
<dbReference type="Gene3D" id="1.10.510.10">
    <property type="entry name" value="Transferase(Phosphotransferase) domain 1"/>
    <property type="match status" value="1"/>
</dbReference>
<dbReference type="GeneID" id="14909920"/>
<dbReference type="PROSITE" id="PS00108">
    <property type="entry name" value="PROTEIN_KINASE_ST"/>
    <property type="match status" value="1"/>
</dbReference>
<keyword evidence="6 13" id="KW-0547">Nucleotide-binding</keyword>